<dbReference type="RefSeq" id="WP_179813813.1">
    <property type="nucleotide sequence ID" value="NZ_JACBZD010000001.1"/>
</dbReference>
<protein>
    <submittedName>
        <fullName evidence="4">Uncharacterized protein (TIGR00730 family)</fullName>
    </submittedName>
</protein>
<dbReference type="Proteomes" id="UP000567795">
    <property type="component" value="Unassembled WGS sequence"/>
</dbReference>
<feature type="domain" description="Nudix hydrolase" evidence="3">
    <location>
        <begin position="189"/>
        <end position="314"/>
    </location>
</feature>
<reference evidence="4 5" key="1">
    <citation type="submission" date="2020-07" db="EMBL/GenBank/DDBJ databases">
        <title>Sequencing the genomes of 1000 actinobacteria strains.</title>
        <authorList>
            <person name="Klenk H.-P."/>
        </authorList>
    </citation>
    <scope>NUCLEOTIDE SEQUENCE [LARGE SCALE GENOMIC DNA]</scope>
    <source>
        <strain evidence="4 5">DSM 42178</strain>
    </source>
</reference>
<name>A0A853A3A1_9ACTN</name>
<dbReference type="InterPro" id="IPR020084">
    <property type="entry name" value="NUDIX_hydrolase_CS"/>
</dbReference>
<dbReference type="GO" id="GO:0005829">
    <property type="term" value="C:cytosol"/>
    <property type="evidence" value="ECO:0007669"/>
    <property type="project" value="TreeGrafter"/>
</dbReference>
<dbReference type="CDD" id="cd04690">
    <property type="entry name" value="NUDIX_Hydrolase"/>
    <property type="match status" value="1"/>
</dbReference>
<dbReference type="PANTHER" id="PTHR31223:SF70">
    <property type="entry name" value="LOG FAMILY PROTEIN YJL055W"/>
    <property type="match status" value="1"/>
</dbReference>
<evidence type="ECO:0000259" key="3">
    <source>
        <dbReference type="PROSITE" id="PS51462"/>
    </source>
</evidence>
<proteinExistence type="inferred from homology"/>
<dbReference type="PROSITE" id="PS00893">
    <property type="entry name" value="NUDIX_BOX"/>
    <property type="match status" value="1"/>
</dbReference>
<dbReference type="AlphaFoldDB" id="A0A853A3A1"/>
<dbReference type="PROSITE" id="PS51462">
    <property type="entry name" value="NUDIX"/>
    <property type="match status" value="1"/>
</dbReference>
<dbReference type="InterPro" id="IPR000086">
    <property type="entry name" value="NUDIX_hydrolase_dom"/>
</dbReference>
<dbReference type="EMBL" id="JACBZD010000001">
    <property type="protein sequence ID" value="NYI04992.1"/>
    <property type="molecule type" value="Genomic_DNA"/>
</dbReference>
<dbReference type="Pfam" id="PF03641">
    <property type="entry name" value="Lysine_decarbox"/>
    <property type="match status" value="1"/>
</dbReference>
<dbReference type="InterPro" id="IPR015797">
    <property type="entry name" value="NUDIX_hydrolase-like_dom_sf"/>
</dbReference>
<organism evidence="4 5">
    <name type="scientific">Allostreptomyces psammosilenae</name>
    <dbReference type="NCBI Taxonomy" id="1892865"/>
    <lineage>
        <taxon>Bacteria</taxon>
        <taxon>Bacillati</taxon>
        <taxon>Actinomycetota</taxon>
        <taxon>Actinomycetes</taxon>
        <taxon>Kitasatosporales</taxon>
        <taxon>Streptomycetaceae</taxon>
        <taxon>Allostreptomyces</taxon>
    </lineage>
</organism>
<dbReference type="Pfam" id="PF00293">
    <property type="entry name" value="NUDIX"/>
    <property type="match status" value="1"/>
</dbReference>
<dbReference type="Gene3D" id="3.90.79.10">
    <property type="entry name" value="Nucleoside Triphosphate Pyrophosphohydrolase"/>
    <property type="match status" value="1"/>
</dbReference>
<evidence type="ECO:0000313" key="5">
    <source>
        <dbReference type="Proteomes" id="UP000567795"/>
    </source>
</evidence>
<dbReference type="NCBIfam" id="TIGR00730">
    <property type="entry name" value="Rossman fold protein, TIGR00730 family"/>
    <property type="match status" value="1"/>
</dbReference>
<dbReference type="InterPro" id="IPR005269">
    <property type="entry name" value="LOG"/>
</dbReference>
<dbReference type="SUPFAM" id="SSF102405">
    <property type="entry name" value="MCP/YpsA-like"/>
    <property type="match status" value="1"/>
</dbReference>
<dbReference type="InterPro" id="IPR031100">
    <property type="entry name" value="LOG_fam"/>
</dbReference>
<dbReference type="GO" id="GO:0009691">
    <property type="term" value="P:cytokinin biosynthetic process"/>
    <property type="evidence" value="ECO:0007669"/>
    <property type="project" value="InterPro"/>
</dbReference>
<keyword evidence="2" id="KW-0378">Hydrolase</keyword>
<sequence>MRVTVFTGSADGRAPAFRAAATELGRHLAGAGVGVVYGGGHVGLMGAVADAALAAGGEVIGVMPRALVDREVAHRGLSALHVVETMHERKARMAELGDAFVALPGGAGTLEELFEAWTWQQLGYHAKPVALYDVDGFWTPLAGMLDGMVDAGFIRPAYRDTLARVTSPDALLELIAGWTPPPAKWGAPPAVRTANWLHVRDGRLLLVRTRGRDAFYLPGGKLEPDESPVEAVRREVREELGVLLDPDGLREAFTLTAPAHGRPGQQVRMTCFTGPVAAGEPAPGREVEELVWADPASPPACAPASLMVLDRLAAGELPLPAG</sequence>
<accession>A0A853A3A1</accession>
<gene>
    <name evidence="4" type="ORF">FHU37_001935</name>
</gene>
<evidence type="ECO:0000313" key="4">
    <source>
        <dbReference type="EMBL" id="NYI04992.1"/>
    </source>
</evidence>
<dbReference type="SUPFAM" id="SSF55811">
    <property type="entry name" value="Nudix"/>
    <property type="match status" value="1"/>
</dbReference>
<comment type="similarity">
    <text evidence="1">Belongs to the LOG family.</text>
</comment>
<evidence type="ECO:0000256" key="1">
    <source>
        <dbReference type="ARBA" id="ARBA00006763"/>
    </source>
</evidence>
<dbReference type="Gene3D" id="3.40.50.450">
    <property type="match status" value="1"/>
</dbReference>
<keyword evidence="5" id="KW-1185">Reference proteome</keyword>
<dbReference type="PANTHER" id="PTHR31223">
    <property type="entry name" value="LOG FAMILY PROTEIN YJL055W"/>
    <property type="match status" value="1"/>
</dbReference>
<evidence type="ECO:0000256" key="2">
    <source>
        <dbReference type="ARBA" id="ARBA00022801"/>
    </source>
</evidence>
<comment type="caution">
    <text evidence="4">The sequence shown here is derived from an EMBL/GenBank/DDBJ whole genome shotgun (WGS) entry which is preliminary data.</text>
</comment>
<dbReference type="GO" id="GO:0016799">
    <property type="term" value="F:hydrolase activity, hydrolyzing N-glycosyl compounds"/>
    <property type="evidence" value="ECO:0007669"/>
    <property type="project" value="TreeGrafter"/>
</dbReference>